<sequence>MGAPAATHRTGAGVTVHDAPGIHPAPFASTAEVTLAHADRVLFKLCKHYAIKVPVVFDEHRATVDFPYGTCRMQRVDDRLWLRCEADSADKLVQIQYVMDEHLVLMSRNRELVIAWQQAA</sequence>
<dbReference type="PIRSF" id="PIRSF028291">
    <property type="entry name" value="UCP028291"/>
    <property type="match status" value="1"/>
</dbReference>
<gene>
    <name evidence="2" type="ORF">B7G54_11180</name>
    <name evidence="1" type="ORF">LMG29660_06211</name>
</gene>
<organism evidence="2 3">
    <name type="scientific">Burkholderia puraquae</name>
    <dbReference type="NCBI Taxonomy" id="1904757"/>
    <lineage>
        <taxon>Bacteria</taxon>
        <taxon>Pseudomonadati</taxon>
        <taxon>Pseudomonadota</taxon>
        <taxon>Betaproteobacteria</taxon>
        <taxon>Burkholderiales</taxon>
        <taxon>Burkholderiaceae</taxon>
        <taxon>Burkholderia</taxon>
        <taxon>Burkholderia cepacia complex</taxon>
    </lineage>
</organism>
<evidence type="ECO:0008006" key="5">
    <source>
        <dbReference type="Google" id="ProtNLM"/>
    </source>
</evidence>
<dbReference type="Gene3D" id="3.30.310.50">
    <property type="entry name" value="Alpha-D-phosphohexomutase, C-terminal domain"/>
    <property type="match status" value="1"/>
</dbReference>
<dbReference type="Proteomes" id="UP000494135">
    <property type="component" value="Unassembled WGS sequence"/>
</dbReference>
<evidence type="ECO:0000313" key="4">
    <source>
        <dbReference type="Proteomes" id="UP000494135"/>
    </source>
</evidence>
<proteinExistence type="predicted"/>
<dbReference type="AlphaFoldDB" id="A0A1X1PK74"/>
<dbReference type="EMBL" id="NBYX01000004">
    <property type="protein sequence ID" value="ORT87007.1"/>
    <property type="molecule type" value="Genomic_DNA"/>
</dbReference>
<dbReference type="InterPro" id="IPR014543">
    <property type="entry name" value="UCP028291"/>
</dbReference>
<keyword evidence="3" id="KW-1185">Reference proteome</keyword>
<evidence type="ECO:0000313" key="1">
    <source>
        <dbReference type="EMBL" id="CAB3768843.1"/>
    </source>
</evidence>
<dbReference type="EMBL" id="CADIKG010000023">
    <property type="protein sequence ID" value="CAB3768843.1"/>
    <property type="molecule type" value="Genomic_DNA"/>
</dbReference>
<dbReference type="Proteomes" id="UP000193146">
    <property type="component" value="Unassembled WGS sequence"/>
</dbReference>
<protein>
    <recommendedName>
        <fullName evidence="5">DUF2218 domain-containing protein</fullName>
    </recommendedName>
</protein>
<accession>A0A1X1PK74</accession>
<evidence type="ECO:0000313" key="2">
    <source>
        <dbReference type="EMBL" id="ORT87007.1"/>
    </source>
</evidence>
<evidence type="ECO:0000313" key="3">
    <source>
        <dbReference type="Proteomes" id="UP000193146"/>
    </source>
</evidence>
<name>A0A1X1PK74_9BURK</name>
<dbReference type="Pfam" id="PF09981">
    <property type="entry name" value="DUF2218"/>
    <property type="match status" value="1"/>
</dbReference>
<reference evidence="2 3" key="1">
    <citation type="submission" date="2017-04" db="EMBL/GenBank/DDBJ databases">
        <title>Burkholderia puraquae sp. nov., a novel Burkholderia cepacia complex species from hospital setting samples.</title>
        <authorList>
            <person name="Martina P."/>
            <person name="Leguizamon M."/>
            <person name="Prieto C."/>
            <person name="Sousa S."/>
            <person name="Montanaro P."/>
            <person name="Draghi W."/>
            <person name="Staembler M."/>
            <person name="Bettiol M."/>
            <person name="Figoli C."/>
            <person name="Palau J."/>
            <person name="Alvarez F."/>
            <person name="Benetti S."/>
            <person name="Anchat E."/>
            <person name="Vescina C."/>
            <person name="Ferreras J."/>
            <person name="Lasch P."/>
            <person name="Lagares A."/>
            <person name="Zorreguieta A."/>
            <person name="Yantorno O."/>
            <person name="Bosch A."/>
        </authorList>
    </citation>
    <scope>NUCLEOTIDE SEQUENCE [LARGE SCALE GENOMIC DNA]</scope>
    <source>
        <strain evidence="2 3">CAMPA 1040</strain>
    </source>
</reference>
<dbReference type="OrthoDB" id="9806511at2"/>
<reference evidence="1 4" key="2">
    <citation type="submission" date="2020-04" db="EMBL/GenBank/DDBJ databases">
        <authorList>
            <person name="De Canck E."/>
        </authorList>
    </citation>
    <scope>NUCLEOTIDE SEQUENCE [LARGE SCALE GENOMIC DNA]</scope>
    <source>
        <strain evidence="1 4">LMG 29660</strain>
    </source>
</reference>